<gene>
    <name evidence="1" type="ordered locus">XBJ1_0884</name>
</gene>
<dbReference type="Gene3D" id="3.10.180.10">
    <property type="entry name" value="2,3-Dihydroxybiphenyl 1,2-Dioxygenase, domain 1"/>
    <property type="match status" value="1"/>
</dbReference>
<proteinExistence type="predicted"/>
<dbReference type="SUPFAM" id="SSF54593">
    <property type="entry name" value="Glyoxalase/Bleomycin resistance protein/Dihydroxybiphenyl dioxygenase"/>
    <property type="match status" value="1"/>
</dbReference>
<dbReference type="KEGG" id="xbo:XBJ1_0884"/>
<name>D3UZJ6_XENBS</name>
<protein>
    <recommendedName>
        <fullName evidence="3">VOC domain-containing protein</fullName>
    </recommendedName>
</protein>
<organism evidence="1 2">
    <name type="scientific">Xenorhabdus bovienii (strain SS-2004)</name>
    <name type="common">Xenorhabdus nematophila subsp. bovienii</name>
    <dbReference type="NCBI Taxonomy" id="406818"/>
    <lineage>
        <taxon>Bacteria</taxon>
        <taxon>Pseudomonadati</taxon>
        <taxon>Pseudomonadota</taxon>
        <taxon>Gammaproteobacteria</taxon>
        <taxon>Enterobacterales</taxon>
        <taxon>Morganellaceae</taxon>
        <taxon>Xenorhabdus</taxon>
    </lineage>
</organism>
<dbReference type="Proteomes" id="UP000002045">
    <property type="component" value="Chromosome"/>
</dbReference>
<dbReference type="EMBL" id="FN667741">
    <property type="protein sequence ID" value="CBJ80025.1"/>
    <property type="molecule type" value="Genomic_DNA"/>
</dbReference>
<sequence>MKDIQSVFQELQAQTEVSPLTETPWGMLEFHLIDPNGNLLKFGQPV</sequence>
<reference evidence="1" key="1">
    <citation type="journal article" date="2011" name="PLoS ONE">
        <title>The entomopathogenic bacterial endosymbionts xenorhabdus and photorhabdus: convergent lifestyles from divergent genomes.</title>
        <authorList>
            <person name="Chaston J.M."/>
            <person name="Suen G."/>
            <person name="Tucker S.L."/>
            <person name="Andersen A.W."/>
            <person name="Bhasin A."/>
            <person name="Bode E."/>
            <person name="Bode H.B."/>
            <person name="Brachmann A.O."/>
            <person name="Cowles C.E."/>
            <person name="Cowles K.N."/>
            <person name="Darby C."/>
            <person name="de Leon L."/>
            <person name="Drace K."/>
            <person name="Du Z."/>
            <person name="Givaudan A."/>
            <person name="Herbert Tran E.E."/>
            <person name="Jewell K.A."/>
            <person name="Knack J.J."/>
            <person name="Krasomil-Osterfeld K.C."/>
            <person name="Kukor R."/>
            <person name="Lanois A."/>
            <person name="Latreille P."/>
            <person name="Leimgruber N.K."/>
            <person name="Lipke C.M."/>
            <person name="Liu R."/>
            <person name="Lu X."/>
            <person name="Martens E.C."/>
            <person name="Marri P.R."/>
            <person name="Medigue C."/>
            <person name="Menard M.L."/>
            <person name="Miller N.M."/>
            <person name="Morales-Soto N."/>
            <person name="Norton S."/>
            <person name="Ogier J.C."/>
            <person name="Orchard S.S."/>
            <person name="Park D."/>
            <person name="Park Y."/>
            <person name="Qurollo B.A."/>
            <person name="Sugar D.R."/>
            <person name="Richards G.R."/>
            <person name="Rouy Z."/>
            <person name="Slominski B."/>
            <person name="Slominski K."/>
            <person name="Snyder H."/>
            <person name="Tjaden B.C."/>
            <person name="van der Hoeven R."/>
            <person name="Welch R.D."/>
            <person name="Wheeler C."/>
            <person name="Xiang B."/>
            <person name="Barbazuk B."/>
            <person name="Gaudriault S."/>
            <person name="Goodner B."/>
            <person name="Slater S.C."/>
            <person name="Forst S."/>
            <person name="Goldman B.S."/>
            <person name="Goodrich-Blair H."/>
        </authorList>
    </citation>
    <scope>NUCLEOTIDE SEQUENCE [LARGE SCALE GENOMIC DNA]</scope>
    <source>
        <strain evidence="1">SS-2004</strain>
    </source>
</reference>
<evidence type="ECO:0000313" key="1">
    <source>
        <dbReference type="EMBL" id="CBJ80025.1"/>
    </source>
</evidence>
<dbReference type="HOGENOM" id="CLU_3190715_0_0_6"/>
<dbReference type="AlphaFoldDB" id="D3UZJ6"/>
<evidence type="ECO:0008006" key="3">
    <source>
        <dbReference type="Google" id="ProtNLM"/>
    </source>
</evidence>
<accession>D3UZJ6</accession>
<evidence type="ECO:0000313" key="2">
    <source>
        <dbReference type="Proteomes" id="UP000002045"/>
    </source>
</evidence>
<dbReference type="InterPro" id="IPR029068">
    <property type="entry name" value="Glyas_Bleomycin-R_OHBP_Dase"/>
</dbReference>